<dbReference type="AlphaFoldDB" id="M2QY65"/>
<reference evidence="2 3" key="1">
    <citation type="journal article" date="2012" name="Proc. Natl. Acad. Sci. U.S.A.">
        <title>Comparative genomics of Ceriporiopsis subvermispora and Phanerochaete chrysosporium provide insight into selective ligninolysis.</title>
        <authorList>
            <person name="Fernandez-Fueyo E."/>
            <person name="Ruiz-Duenas F.J."/>
            <person name="Ferreira P."/>
            <person name="Floudas D."/>
            <person name="Hibbett D.S."/>
            <person name="Canessa P."/>
            <person name="Larrondo L.F."/>
            <person name="James T.Y."/>
            <person name="Seelenfreund D."/>
            <person name="Lobos S."/>
            <person name="Polanco R."/>
            <person name="Tello M."/>
            <person name="Honda Y."/>
            <person name="Watanabe T."/>
            <person name="Watanabe T."/>
            <person name="Ryu J.S."/>
            <person name="Kubicek C.P."/>
            <person name="Schmoll M."/>
            <person name="Gaskell J."/>
            <person name="Hammel K.E."/>
            <person name="St John F.J."/>
            <person name="Vanden Wymelenberg A."/>
            <person name="Sabat G."/>
            <person name="Splinter BonDurant S."/>
            <person name="Syed K."/>
            <person name="Yadav J.S."/>
            <person name="Doddapaneni H."/>
            <person name="Subramanian V."/>
            <person name="Lavin J.L."/>
            <person name="Oguiza J.A."/>
            <person name="Perez G."/>
            <person name="Pisabarro A.G."/>
            <person name="Ramirez L."/>
            <person name="Santoyo F."/>
            <person name="Master E."/>
            <person name="Coutinho P.M."/>
            <person name="Henrissat B."/>
            <person name="Lombard V."/>
            <person name="Magnuson J.K."/>
            <person name="Kuees U."/>
            <person name="Hori C."/>
            <person name="Igarashi K."/>
            <person name="Samejima M."/>
            <person name="Held B.W."/>
            <person name="Barry K.W."/>
            <person name="LaButti K.M."/>
            <person name="Lapidus A."/>
            <person name="Lindquist E.A."/>
            <person name="Lucas S.M."/>
            <person name="Riley R."/>
            <person name="Salamov A.A."/>
            <person name="Hoffmeister D."/>
            <person name="Schwenk D."/>
            <person name="Hadar Y."/>
            <person name="Yarden O."/>
            <person name="de Vries R.P."/>
            <person name="Wiebenga A."/>
            <person name="Stenlid J."/>
            <person name="Eastwood D."/>
            <person name="Grigoriev I.V."/>
            <person name="Berka R.M."/>
            <person name="Blanchette R.A."/>
            <person name="Kersten P."/>
            <person name="Martinez A.T."/>
            <person name="Vicuna R."/>
            <person name="Cullen D."/>
        </authorList>
    </citation>
    <scope>NUCLEOTIDE SEQUENCE [LARGE SCALE GENOMIC DNA]</scope>
    <source>
        <strain evidence="2 3">B</strain>
    </source>
</reference>
<organism evidence="2 3">
    <name type="scientific">Ceriporiopsis subvermispora (strain B)</name>
    <name type="common">White-rot fungus</name>
    <name type="synonym">Gelatoporia subvermispora</name>
    <dbReference type="NCBI Taxonomy" id="914234"/>
    <lineage>
        <taxon>Eukaryota</taxon>
        <taxon>Fungi</taxon>
        <taxon>Dikarya</taxon>
        <taxon>Basidiomycota</taxon>
        <taxon>Agaricomycotina</taxon>
        <taxon>Agaricomycetes</taxon>
        <taxon>Polyporales</taxon>
        <taxon>Gelatoporiaceae</taxon>
        <taxon>Gelatoporia</taxon>
    </lineage>
</organism>
<keyword evidence="3" id="KW-1185">Reference proteome</keyword>
<evidence type="ECO:0000313" key="3">
    <source>
        <dbReference type="Proteomes" id="UP000016930"/>
    </source>
</evidence>
<sequence length="562" mass="63280">MLREAEAAHCLRFISDNYRPEARGRLGNFLNLSAGETILRYLRGRLFAAPVLIYCGASIVTTRYVLSYERAGSTVEEDVCMTFIRALAQGQIDDNSWEDFDVKQGSYVARSLSQPQNSRTLASPNARGQPSTPLPAPNYATAVPTTGRTAAPRLQPVLDRATFEWSPVSEWVVCELPGEAEGGVESRLSRFSDWSGTVEPLCRIGPDGGSSRSFFSGDGVTNRMNEIREAITHIRLNWRDYNHFMEGLQRMFIDTTGGEKAAPLLHVLPASQEWADRRQEPVENEEYSVLRLYTSERGYQAIFRVLNEAFRKDELTGNQSRLRAAVFLVELLTIELFNYSLNFRPPSSFSGIIYRGLCLTGEHLNEFYALTRRPVKERYWSIPLSIISCTTDLLTAVKFAEKLASTNPNLYPVLWRIHVADLDAELMDIYHQRFPASVVSTICAVRISGLSDYPEEEEVLLRGPFFQLVHVQPQRLVGVEGNHGTVHVMDGVMLNSNRDHPSTMEMAPDVGQRARELFGCLVEIGRTKECMKLANECGLQDDVLQYARIYAEAEGKLARLMQ</sequence>
<dbReference type="HOGENOM" id="CLU_476597_0_0_1"/>
<feature type="region of interest" description="Disordered" evidence="1">
    <location>
        <begin position="111"/>
        <end position="139"/>
    </location>
</feature>
<gene>
    <name evidence="2" type="ORF">CERSUDRAFT_114997</name>
</gene>
<dbReference type="Proteomes" id="UP000016930">
    <property type="component" value="Unassembled WGS sequence"/>
</dbReference>
<name>M2QY65_CERS8</name>
<accession>M2QY65</accession>
<dbReference type="EMBL" id="KB445797">
    <property type="protein sequence ID" value="EMD37095.1"/>
    <property type="molecule type" value="Genomic_DNA"/>
</dbReference>
<dbReference type="OrthoDB" id="3254241at2759"/>
<protein>
    <submittedName>
        <fullName evidence="2">Uncharacterized protein</fullName>
    </submittedName>
</protein>
<feature type="compositionally biased region" description="Polar residues" evidence="1">
    <location>
        <begin position="111"/>
        <end position="131"/>
    </location>
</feature>
<proteinExistence type="predicted"/>
<evidence type="ECO:0000256" key="1">
    <source>
        <dbReference type="SAM" id="MobiDB-lite"/>
    </source>
</evidence>
<evidence type="ECO:0000313" key="2">
    <source>
        <dbReference type="EMBL" id="EMD37095.1"/>
    </source>
</evidence>